<keyword evidence="1" id="KW-0472">Membrane</keyword>
<dbReference type="Proteomes" id="UP000266622">
    <property type="component" value="Unassembled WGS sequence"/>
</dbReference>
<organism evidence="2 3">
    <name type="scientific">Candidatus Nanoclepta minutus</name>
    <dbReference type="NCBI Taxonomy" id="1940235"/>
    <lineage>
        <taxon>Archaea</taxon>
        <taxon>Nanobdellota</taxon>
        <taxon>Candidatus Nanoclepta</taxon>
    </lineage>
</organism>
<dbReference type="AlphaFoldDB" id="A0A397WN05"/>
<reference evidence="2 3" key="1">
    <citation type="journal article" date="2018" name="Syst. Appl. Microbiol.">
        <title>A new symbiotic nanoarchaeote (Candidatus Nanoclepta minutus) and its host (Zestosphaera tikiterensis gen. nov., sp. nov.) from a New Zealand hot spring.</title>
        <authorList>
            <person name="St John E."/>
            <person name="Liu Y."/>
            <person name="Podar M."/>
            <person name="Stott M.B."/>
            <person name="Meneghin J."/>
            <person name="Chen Z."/>
            <person name="Lagutin K."/>
            <person name="Mitchell K."/>
            <person name="Reysenbach A.L."/>
        </authorList>
    </citation>
    <scope>NUCLEOTIDE SEQUENCE [LARGE SCALE GENOMIC DNA]</scope>
    <source>
        <strain evidence="2">NZ3</strain>
    </source>
</reference>
<feature type="transmembrane region" description="Helical" evidence="1">
    <location>
        <begin position="6"/>
        <end position="27"/>
    </location>
</feature>
<evidence type="ECO:0008006" key="4">
    <source>
        <dbReference type="Google" id="ProtNLM"/>
    </source>
</evidence>
<protein>
    <recommendedName>
        <fullName evidence="4">Archaeal Type IV pilin N-terminal domain-containing protein</fullName>
    </recommendedName>
</protein>
<gene>
    <name evidence="2" type="ORF">BXU00_01725</name>
</gene>
<dbReference type="NCBIfam" id="TIGR02537">
    <property type="entry name" value="arch_flag_Nterm"/>
    <property type="match status" value="1"/>
</dbReference>
<dbReference type="InterPro" id="IPR013373">
    <property type="entry name" value="Flagellin/pilin_N_arc"/>
</dbReference>
<keyword evidence="1" id="KW-1133">Transmembrane helix</keyword>
<proteinExistence type="predicted"/>
<keyword evidence="1" id="KW-0812">Transmembrane</keyword>
<dbReference type="EMBL" id="MWMI01000002">
    <property type="protein sequence ID" value="RIB35464.1"/>
    <property type="molecule type" value="Genomic_DNA"/>
</dbReference>
<evidence type="ECO:0000313" key="2">
    <source>
        <dbReference type="EMBL" id="RIB35464.1"/>
    </source>
</evidence>
<comment type="caution">
    <text evidence="2">The sequence shown here is derived from an EMBL/GenBank/DDBJ whole genome shotgun (WGS) entry which is preliminary data.</text>
</comment>
<evidence type="ECO:0000256" key="1">
    <source>
        <dbReference type="SAM" id="Phobius"/>
    </source>
</evidence>
<evidence type="ECO:0000313" key="3">
    <source>
        <dbReference type="Proteomes" id="UP000266622"/>
    </source>
</evidence>
<name>A0A397WN05_9ARCH</name>
<accession>A0A397WN05</accession>
<sequence>MMKRSVSPIIATILLIIMTVGIAALMYTWMSGMLTQLTAQTGQQILQSTAFDFSVAPVGTTPSGSDLIFTVSIRNTGSVNIDFSKTQVNASVSVYNRTAPEVGVWKQSICTTNTTLSGTLNVGSSTIVNFTCSNVGNITLNYYVLRVTMGAVAKEVTFT</sequence>